<evidence type="ECO:0000313" key="4">
    <source>
        <dbReference type="Proteomes" id="UP001174694"/>
    </source>
</evidence>
<gene>
    <name evidence="3" type="ORF">NKR23_g7983</name>
</gene>
<comment type="caution">
    <text evidence="3">The sequence shown here is derived from an EMBL/GenBank/DDBJ whole genome shotgun (WGS) entry which is preliminary data.</text>
</comment>
<keyword evidence="2" id="KW-1133">Transmembrane helix</keyword>
<evidence type="ECO:0000256" key="2">
    <source>
        <dbReference type="SAM" id="Phobius"/>
    </source>
</evidence>
<organism evidence="3 4">
    <name type="scientific">Pleurostoma richardsiae</name>
    <dbReference type="NCBI Taxonomy" id="41990"/>
    <lineage>
        <taxon>Eukaryota</taxon>
        <taxon>Fungi</taxon>
        <taxon>Dikarya</taxon>
        <taxon>Ascomycota</taxon>
        <taxon>Pezizomycotina</taxon>
        <taxon>Sordariomycetes</taxon>
        <taxon>Sordariomycetidae</taxon>
        <taxon>Calosphaeriales</taxon>
        <taxon>Pleurostomataceae</taxon>
        <taxon>Pleurostoma</taxon>
    </lineage>
</organism>
<dbReference type="EMBL" id="JANBVO010000026">
    <property type="protein sequence ID" value="KAJ9139446.1"/>
    <property type="molecule type" value="Genomic_DNA"/>
</dbReference>
<name>A0AA38VD71_9PEZI</name>
<feature type="region of interest" description="Disordered" evidence="1">
    <location>
        <begin position="374"/>
        <end position="478"/>
    </location>
</feature>
<evidence type="ECO:0000256" key="1">
    <source>
        <dbReference type="SAM" id="MobiDB-lite"/>
    </source>
</evidence>
<feature type="transmembrane region" description="Helical" evidence="2">
    <location>
        <begin position="12"/>
        <end position="34"/>
    </location>
</feature>
<reference evidence="3" key="1">
    <citation type="submission" date="2022-07" db="EMBL/GenBank/DDBJ databases">
        <title>Fungi with potential for degradation of polypropylene.</title>
        <authorList>
            <person name="Gostincar C."/>
        </authorList>
    </citation>
    <scope>NUCLEOTIDE SEQUENCE</scope>
    <source>
        <strain evidence="3">EXF-13308</strain>
    </source>
</reference>
<feature type="compositionally biased region" description="Gly residues" evidence="1">
    <location>
        <begin position="114"/>
        <end position="127"/>
    </location>
</feature>
<keyword evidence="2" id="KW-0472">Membrane</keyword>
<feature type="compositionally biased region" description="Polar residues" evidence="1">
    <location>
        <begin position="412"/>
        <end position="421"/>
    </location>
</feature>
<dbReference type="AlphaFoldDB" id="A0AA38VD71"/>
<feature type="compositionally biased region" description="Pro residues" evidence="1">
    <location>
        <begin position="191"/>
        <end position="206"/>
    </location>
</feature>
<dbReference type="Proteomes" id="UP001174694">
    <property type="component" value="Unassembled WGS sequence"/>
</dbReference>
<proteinExistence type="predicted"/>
<accession>A0AA38VD71</accession>
<sequence length="478" mass="52423">MARWKKDLRFWTFTTVSLSLVLVLVVSLAISLTYKVGLRQPIPAPALDAIVSLLAVFLFLFVMGFFVLFFTKPEPTGQQDPEGGHGPCRCQHRGTLPNGGGGPAEGESEEGGRLRGGGGPGGNGSGLHVGRKPPDDSRHLPAHPQRPSPRELAADHQSANRIPDPRAPPSRYQLYPSQQIATGGGGHWVPPNRPPHRPAGPGPTAPPAGEQELRYCGSPLHPPCLWPVVHALYSPPPPTLRWEDLRGNVAHLEYHAPPMDGGIWKPVKWGHPVLGKRVSFVDPGEWAAWSGQDVSSQDPGDFSPDHLSTPTPEEVFGPDYANGGPRRSYRPYHRQQIFKESHVPRHRSRRVQFHSDRVEALTEMFRDMMRSLEEPMSAGEKENSSARENRLSLTDGRDDRGEGLTTDRAGRTGTSSESENGVQPLDVSPDISASDSLPRLQRRANASPLRSYAARARDRGRRRGSEPGVAGQRRWNGL</sequence>
<evidence type="ECO:0000313" key="3">
    <source>
        <dbReference type="EMBL" id="KAJ9139446.1"/>
    </source>
</evidence>
<feature type="region of interest" description="Disordered" evidence="1">
    <location>
        <begin position="289"/>
        <end position="329"/>
    </location>
</feature>
<feature type="transmembrane region" description="Helical" evidence="2">
    <location>
        <begin position="46"/>
        <end position="70"/>
    </location>
</feature>
<feature type="compositionally biased region" description="Basic and acidic residues" evidence="1">
    <location>
        <begin position="374"/>
        <end position="402"/>
    </location>
</feature>
<protein>
    <submittedName>
        <fullName evidence="3">Uncharacterized protein</fullName>
    </submittedName>
</protein>
<keyword evidence="2" id="KW-0812">Transmembrane</keyword>
<feature type="region of interest" description="Disordered" evidence="1">
    <location>
        <begin position="76"/>
        <end position="209"/>
    </location>
</feature>
<keyword evidence="4" id="KW-1185">Reference proteome</keyword>